<evidence type="ECO:0000313" key="2">
    <source>
        <dbReference type="Proteomes" id="UP000283063"/>
    </source>
</evidence>
<reference evidence="1 2" key="1">
    <citation type="submission" date="2018-10" db="EMBL/GenBank/DDBJ databases">
        <title>Parasedimentitalea marina sp. nov., a psychrophilic bacterium isolated from deep seawater of the New Britain Trench.</title>
        <authorList>
            <person name="Cao J."/>
        </authorList>
    </citation>
    <scope>NUCLEOTIDE SEQUENCE [LARGE SCALE GENOMIC DNA]</scope>
    <source>
        <strain evidence="1 2">W43</strain>
    </source>
</reference>
<protein>
    <submittedName>
        <fullName evidence="1">VCBS repeat-containing protein</fullName>
    </submittedName>
</protein>
<keyword evidence="2" id="KW-1185">Reference proteome</keyword>
<evidence type="ECO:0000313" key="1">
    <source>
        <dbReference type="EMBL" id="AZV79116.1"/>
    </source>
</evidence>
<dbReference type="OrthoDB" id="58662at2"/>
<proteinExistence type="predicted"/>
<name>A0A3T0N508_9RHOB</name>
<dbReference type="EMBL" id="CP033219">
    <property type="protein sequence ID" value="AZV79116.1"/>
    <property type="molecule type" value="Genomic_DNA"/>
</dbReference>
<dbReference type="Proteomes" id="UP000283063">
    <property type="component" value="Chromosome"/>
</dbReference>
<dbReference type="AlphaFoldDB" id="A0A3T0N508"/>
<sequence length="267" mass="29266">MGLLGQVARRLMPRPWPGFSRRALQVLHLWLGGLGLTAATMAQATPPDVIVSAEFVEPTTRYDHAILGDNVEWGALLLHVDACSGCEGRRTYKIIIRLPETHVFEDLEPRIIEGDDSPTLVMVVESSLTLGARLALYDERGLYAATPFIGRPHRWLAPIGSADLDGDGWPEVAYIDRPHLAKTLRIWSLRDGELVEVASQAGLTNHRIGEDFITSGIRDCGAGPEVVTVDSGWTRIVASRLEAGEISSRDVGVFYGQASMERALDCR</sequence>
<dbReference type="KEGG" id="sedi:EBB79_15365"/>
<gene>
    <name evidence="1" type="ORF">EBB79_15365</name>
</gene>
<dbReference type="RefSeq" id="WP_127749665.1">
    <property type="nucleotide sequence ID" value="NZ_CP033219.1"/>
</dbReference>
<accession>A0A3T0N508</accession>
<organism evidence="1 2">
    <name type="scientific">Parasedimentitalea marina</name>
    <dbReference type="NCBI Taxonomy" id="2483033"/>
    <lineage>
        <taxon>Bacteria</taxon>
        <taxon>Pseudomonadati</taxon>
        <taxon>Pseudomonadota</taxon>
        <taxon>Alphaproteobacteria</taxon>
        <taxon>Rhodobacterales</taxon>
        <taxon>Paracoccaceae</taxon>
        <taxon>Parasedimentitalea</taxon>
    </lineage>
</organism>